<comment type="similarity">
    <text evidence="7 8">Belongs to the PINc/VapC protein family.</text>
</comment>
<dbReference type="PANTHER" id="PTHR33653:SF1">
    <property type="entry name" value="RIBONUCLEASE VAPC2"/>
    <property type="match status" value="1"/>
</dbReference>
<dbReference type="eggNOG" id="COG1487">
    <property type="taxonomic scope" value="Bacteria"/>
</dbReference>
<evidence type="ECO:0000259" key="9">
    <source>
        <dbReference type="Pfam" id="PF01850"/>
    </source>
</evidence>
<dbReference type="EMBL" id="CP002623">
    <property type="protein sequence ID" value="AEI95555.1"/>
    <property type="molecule type" value="Genomic_DNA"/>
</dbReference>
<proteinExistence type="inferred from homology"/>
<feature type="binding site" evidence="8">
    <location>
        <position position="7"/>
    </location>
    <ligand>
        <name>Mg(2+)</name>
        <dbReference type="ChEBI" id="CHEBI:18420"/>
    </ligand>
</feature>
<evidence type="ECO:0000256" key="5">
    <source>
        <dbReference type="ARBA" id="ARBA00022801"/>
    </source>
</evidence>
<dbReference type="InterPro" id="IPR050556">
    <property type="entry name" value="Type_II_TA_system_RNase"/>
</dbReference>
<dbReference type="GO" id="GO:0090729">
    <property type="term" value="F:toxin activity"/>
    <property type="evidence" value="ECO:0007669"/>
    <property type="project" value="UniProtKB-KW"/>
</dbReference>
<keyword evidence="3 8" id="KW-0540">Nuclease</keyword>
<evidence type="ECO:0000256" key="2">
    <source>
        <dbReference type="ARBA" id="ARBA00022649"/>
    </source>
</evidence>
<dbReference type="CDD" id="cd18746">
    <property type="entry name" value="PIN_VapC4-5_FitB-like"/>
    <property type="match status" value="1"/>
</dbReference>
<dbReference type="SUPFAM" id="SSF88723">
    <property type="entry name" value="PIN domain-like"/>
    <property type="match status" value="1"/>
</dbReference>
<dbReference type="PANTHER" id="PTHR33653">
    <property type="entry name" value="RIBONUCLEASE VAPC2"/>
    <property type="match status" value="1"/>
</dbReference>
<dbReference type="InterPro" id="IPR022907">
    <property type="entry name" value="VapC_family"/>
</dbReference>
<keyword evidence="6 8" id="KW-0460">Magnesium</keyword>
<dbReference type="HAMAP" id="MF_00265">
    <property type="entry name" value="VapC_Nob1"/>
    <property type="match status" value="1"/>
</dbReference>
<dbReference type="InterPro" id="IPR029060">
    <property type="entry name" value="PIN-like_dom_sf"/>
</dbReference>
<dbReference type="KEGG" id="rli:RLO149_c036180"/>
<evidence type="ECO:0000256" key="6">
    <source>
        <dbReference type="ARBA" id="ARBA00022842"/>
    </source>
</evidence>
<protein>
    <recommendedName>
        <fullName evidence="8">Ribonuclease VapC</fullName>
        <shortName evidence="8">RNase VapC</shortName>
        <ecNumber evidence="8">3.1.-.-</ecNumber>
    </recommendedName>
    <alternativeName>
        <fullName evidence="8">Toxin VapC</fullName>
    </alternativeName>
</protein>
<dbReference type="EC" id="3.1.-.-" evidence="8"/>
<dbReference type="GO" id="GO:0016787">
    <property type="term" value="F:hydrolase activity"/>
    <property type="evidence" value="ECO:0007669"/>
    <property type="project" value="UniProtKB-KW"/>
</dbReference>
<accession>F7ZB13</accession>
<dbReference type="Pfam" id="PF01850">
    <property type="entry name" value="PIN"/>
    <property type="match status" value="1"/>
</dbReference>
<keyword evidence="4 8" id="KW-0479">Metal-binding</keyword>
<dbReference type="Proteomes" id="UP000001353">
    <property type="component" value="Chromosome"/>
</dbReference>
<feature type="binding site" evidence="8">
    <location>
        <position position="102"/>
    </location>
    <ligand>
        <name>Mg(2+)</name>
        <dbReference type="ChEBI" id="CHEBI:18420"/>
    </ligand>
</feature>
<keyword evidence="2 8" id="KW-1277">Toxin-antitoxin system</keyword>
<dbReference type="STRING" id="391595.RLO149_c036180"/>
<organism evidence="10 11">
    <name type="scientific">Roseobacter litoralis (strain ATCC 49566 / DSM 6996 / JCM 21268 / NBRC 15278 / OCh 149)</name>
    <dbReference type="NCBI Taxonomy" id="391595"/>
    <lineage>
        <taxon>Bacteria</taxon>
        <taxon>Pseudomonadati</taxon>
        <taxon>Pseudomonadota</taxon>
        <taxon>Alphaproteobacteria</taxon>
        <taxon>Rhodobacterales</taxon>
        <taxon>Roseobacteraceae</taxon>
        <taxon>Roseobacter</taxon>
    </lineage>
</organism>
<sequence>MVRIILDTNVISGLRKPAQYPEVASWLRAQRETDLFLSAITLGEIERGVVLQEKKNPEFARALRTWLNATELQFSDRILEFSARDARTWGALSATLGHAGADLMIAATALNNDARVATRNTTDFIPTGVSVVNPFDQL</sequence>
<dbReference type="AlphaFoldDB" id="F7ZB13"/>
<dbReference type="InterPro" id="IPR002716">
    <property type="entry name" value="PIN_dom"/>
</dbReference>
<name>F7ZB13_ROSLO</name>
<dbReference type="Gene3D" id="3.40.50.1010">
    <property type="entry name" value="5'-nuclease"/>
    <property type="match status" value="1"/>
</dbReference>
<gene>
    <name evidence="8" type="primary">vapC</name>
    <name evidence="10" type="ordered locus">RLO149_c036180</name>
</gene>
<evidence type="ECO:0000256" key="3">
    <source>
        <dbReference type="ARBA" id="ARBA00022722"/>
    </source>
</evidence>
<comment type="function">
    <text evidence="8">Toxic component of a toxin-antitoxin (TA) system. An RNase.</text>
</comment>
<evidence type="ECO:0000256" key="7">
    <source>
        <dbReference type="ARBA" id="ARBA00038093"/>
    </source>
</evidence>
<evidence type="ECO:0000313" key="11">
    <source>
        <dbReference type="Proteomes" id="UP000001353"/>
    </source>
</evidence>
<dbReference type="GO" id="GO:0004540">
    <property type="term" value="F:RNA nuclease activity"/>
    <property type="evidence" value="ECO:0007669"/>
    <property type="project" value="InterPro"/>
</dbReference>
<evidence type="ECO:0000256" key="1">
    <source>
        <dbReference type="ARBA" id="ARBA00001946"/>
    </source>
</evidence>
<keyword evidence="5 8" id="KW-0378">Hydrolase</keyword>
<reference evidence="10 11" key="1">
    <citation type="journal article" date="2011" name="BMC Genomics">
        <title>Comparative genome analysis and genome-guided physiological analysis of Roseobacter litoralis.</title>
        <authorList>
            <person name="Kalhoefer D."/>
            <person name="Thole S."/>
            <person name="Voget S."/>
            <person name="Lehmann R."/>
            <person name="Liesegang H."/>
            <person name="Wollher A."/>
            <person name="Daniel R."/>
            <person name="Simon M."/>
            <person name="Brinkhoff T."/>
        </authorList>
    </citation>
    <scope>NUCLEOTIDE SEQUENCE [LARGE SCALE GENOMIC DNA]</scope>
    <source>
        <strain evidence="11">ATCC 49566 / DSM 6996 / JCM 21268 / NBRC 15278 / OCh 149</strain>
    </source>
</reference>
<keyword evidence="8" id="KW-0800">Toxin</keyword>
<dbReference type="HOGENOM" id="CLU_118482_8_0_5"/>
<evidence type="ECO:0000256" key="4">
    <source>
        <dbReference type="ARBA" id="ARBA00022723"/>
    </source>
</evidence>
<dbReference type="GO" id="GO:0000287">
    <property type="term" value="F:magnesium ion binding"/>
    <property type="evidence" value="ECO:0007669"/>
    <property type="project" value="UniProtKB-UniRule"/>
</dbReference>
<feature type="domain" description="PIN" evidence="9">
    <location>
        <begin position="4"/>
        <end position="121"/>
    </location>
</feature>
<evidence type="ECO:0000313" key="10">
    <source>
        <dbReference type="EMBL" id="AEI95555.1"/>
    </source>
</evidence>
<evidence type="ECO:0000256" key="8">
    <source>
        <dbReference type="HAMAP-Rule" id="MF_00265"/>
    </source>
</evidence>
<comment type="cofactor">
    <cofactor evidence="1 8">
        <name>Mg(2+)</name>
        <dbReference type="ChEBI" id="CHEBI:18420"/>
    </cofactor>
</comment>
<keyword evidence="11" id="KW-1185">Reference proteome</keyword>